<evidence type="ECO:0000313" key="1">
    <source>
        <dbReference type="EMBL" id="GMS82573.1"/>
    </source>
</evidence>
<dbReference type="AlphaFoldDB" id="A0AAV5SPM7"/>
<dbReference type="Proteomes" id="UP001432027">
    <property type="component" value="Unassembled WGS sequence"/>
</dbReference>
<reference evidence="1" key="1">
    <citation type="submission" date="2023-10" db="EMBL/GenBank/DDBJ databases">
        <title>Genome assembly of Pristionchus species.</title>
        <authorList>
            <person name="Yoshida K."/>
            <person name="Sommer R.J."/>
        </authorList>
    </citation>
    <scope>NUCLEOTIDE SEQUENCE</scope>
    <source>
        <strain evidence="1">RS0144</strain>
    </source>
</reference>
<gene>
    <name evidence="1" type="ORF">PENTCL1PPCAC_4748</name>
</gene>
<comment type="caution">
    <text evidence="1">The sequence shown here is derived from an EMBL/GenBank/DDBJ whole genome shotgun (WGS) entry which is preliminary data.</text>
</comment>
<protein>
    <submittedName>
        <fullName evidence="1">Uncharacterized protein</fullName>
    </submittedName>
</protein>
<organism evidence="1 2">
    <name type="scientific">Pristionchus entomophagus</name>
    <dbReference type="NCBI Taxonomy" id="358040"/>
    <lineage>
        <taxon>Eukaryota</taxon>
        <taxon>Metazoa</taxon>
        <taxon>Ecdysozoa</taxon>
        <taxon>Nematoda</taxon>
        <taxon>Chromadorea</taxon>
        <taxon>Rhabditida</taxon>
        <taxon>Rhabditina</taxon>
        <taxon>Diplogasteromorpha</taxon>
        <taxon>Diplogasteroidea</taxon>
        <taxon>Neodiplogasteridae</taxon>
        <taxon>Pristionchus</taxon>
    </lineage>
</organism>
<sequence>IQFLLQWMRNVVSDLQRQMFFHDDVHFDHGLGADMVDPHCFDLINPLIVIDGHLDHSGHVFLLRPDPRQRRNVLERVV</sequence>
<feature type="non-terminal residue" evidence="1">
    <location>
        <position position="1"/>
    </location>
</feature>
<proteinExistence type="predicted"/>
<feature type="non-terminal residue" evidence="1">
    <location>
        <position position="78"/>
    </location>
</feature>
<keyword evidence="2" id="KW-1185">Reference proteome</keyword>
<name>A0AAV5SPM7_9BILA</name>
<accession>A0AAV5SPM7</accession>
<dbReference type="EMBL" id="BTSX01000002">
    <property type="protein sequence ID" value="GMS82573.1"/>
    <property type="molecule type" value="Genomic_DNA"/>
</dbReference>
<evidence type="ECO:0000313" key="2">
    <source>
        <dbReference type="Proteomes" id="UP001432027"/>
    </source>
</evidence>